<dbReference type="EMBL" id="JAPFFF010000057">
    <property type="protein sequence ID" value="KAK8838070.1"/>
    <property type="molecule type" value="Genomic_DNA"/>
</dbReference>
<feature type="domain" description="Glycosyl hydrolase family 13 catalytic" evidence="10">
    <location>
        <begin position="2"/>
        <end position="289"/>
    </location>
</feature>
<evidence type="ECO:0000256" key="3">
    <source>
        <dbReference type="ARBA" id="ARBA00008061"/>
    </source>
</evidence>
<dbReference type="PRINTS" id="PR00110">
    <property type="entry name" value="ALPHAAMYLASE"/>
</dbReference>
<dbReference type="Proteomes" id="UP001470230">
    <property type="component" value="Unassembled WGS sequence"/>
</dbReference>
<evidence type="ECO:0000259" key="10">
    <source>
        <dbReference type="SMART" id="SM00642"/>
    </source>
</evidence>
<evidence type="ECO:0000256" key="2">
    <source>
        <dbReference type="ARBA" id="ARBA00001913"/>
    </source>
</evidence>
<keyword evidence="12" id="KW-1185">Reference proteome</keyword>
<dbReference type="InterPro" id="IPR006047">
    <property type="entry name" value="GH13_cat_dom"/>
</dbReference>
<reference evidence="11 12" key="1">
    <citation type="submission" date="2024-04" db="EMBL/GenBank/DDBJ databases">
        <title>Tritrichomonas musculus Genome.</title>
        <authorList>
            <person name="Alves-Ferreira E."/>
            <person name="Grigg M."/>
            <person name="Lorenzi H."/>
            <person name="Galac M."/>
        </authorList>
    </citation>
    <scope>NUCLEOTIDE SEQUENCE [LARGE SCALE GENOMIC DNA]</scope>
    <source>
        <strain evidence="11 12">EAF2021</strain>
    </source>
</reference>
<comment type="similarity">
    <text evidence="3 8">Belongs to the glycosyl hydrolase 13 family.</text>
</comment>
<evidence type="ECO:0000313" key="12">
    <source>
        <dbReference type="Proteomes" id="UP001470230"/>
    </source>
</evidence>
<evidence type="ECO:0000256" key="4">
    <source>
        <dbReference type="ARBA" id="ARBA00012595"/>
    </source>
</evidence>
<dbReference type="Pfam" id="PF00128">
    <property type="entry name" value="Alpha-amylase"/>
    <property type="match status" value="1"/>
</dbReference>
<dbReference type="SMART" id="SM00642">
    <property type="entry name" value="Aamy"/>
    <property type="match status" value="1"/>
</dbReference>
<evidence type="ECO:0000256" key="6">
    <source>
        <dbReference type="ARBA" id="ARBA00023277"/>
    </source>
</evidence>
<dbReference type="SUPFAM" id="SSF51445">
    <property type="entry name" value="(Trans)glycosidases"/>
    <property type="match status" value="1"/>
</dbReference>
<comment type="catalytic activity">
    <reaction evidence="1 9">
        <text>Endohydrolysis of (1-&gt;4)-alpha-D-glucosidic linkages in polysaccharides containing three or more (1-&gt;4)-alpha-linked D-glucose units.</text>
        <dbReference type="EC" id="3.2.1.1"/>
    </reaction>
</comment>
<accession>A0ABR2GXU9</accession>
<comment type="cofactor">
    <cofactor evidence="2">
        <name>Ca(2+)</name>
        <dbReference type="ChEBI" id="CHEBI:29108"/>
    </cofactor>
</comment>
<dbReference type="EC" id="3.2.1.1" evidence="4 9"/>
<dbReference type="PANTHER" id="PTHR43447">
    <property type="entry name" value="ALPHA-AMYLASE"/>
    <property type="match status" value="1"/>
</dbReference>
<evidence type="ECO:0000256" key="7">
    <source>
        <dbReference type="ARBA" id="ARBA00023295"/>
    </source>
</evidence>
<name>A0ABR2GXU9_9EUKA</name>
<keyword evidence="6 9" id="KW-0119">Carbohydrate metabolism</keyword>
<dbReference type="Gene3D" id="3.20.20.80">
    <property type="entry name" value="Glycosidases"/>
    <property type="match status" value="1"/>
</dbReference>
<dbReference type="InterPro" id="IPR006046">
    <property type="entry name" value="Alpha_amylase"/>
</dbReference>
<evidence type="ECO:0000256" key="1">
    <source>
        <dbReference type="ARBA" id="ARBA00000548"/>
    </source>
</evidence>
<comment type="caution">
    <text evidence="11">The sequence shown here is derived from an EMBL/GenBank/DDBJ whole genome shotgun (WGS) entry which is preliminary data.</text>
</comment>
<keyword evidence="5 9" id="KW-0378">Hydrolase</keyword>
<dbReference type="InterPro" id="IPR017853">
    <property type="entry name" value="GH"/>
</dbReference>
<keyword evidence="7 9" id="KW-0326">Glycosidase</keyword>
<gene>
    <name evidence="11" type="ORF">M9Y10_036021</name>
</gene>
<proteinExistence type="inferred from homology"/>
<evidence type="ECO:0000313" key="11">
    <source>
        <dbReference type="EMBL" id="KAK8838070.1"/>
    </source>
</evidence>
<protein>
    <recommendedName>
        <fullName evidence="4 9">Alpha-amylase</fullName>
        <ecNumber evidence="4 9">3.2.1.1</ecNumber>
    </recommendedName>
</protein>
<evidence type="ECO:0000256" key="8">
    <source>
        <dbReference type="RuleBase" id="RU003615"/>
    </source>
</evidence>
<sequence length="354" mass="40374">MYQPVSYRLQGRMGSRSQLRNMIKTCRSYGVRVYADAVVNHMSGSGNDAQDHRNPNAQSPYYTPSYTFGTNSWEGPRNVLEYPAVPYGPMDFLCDKALNAWTDPNNLNTGWLTGLTDLDTRKDYVRQRIADYFVDMLSIGLTGFRIDAAKHIHPADLAMKEQGLTAEDIDKVKIWRRGYPVEPGNDGGRVSMTRKVIQNDDHNQQNDGSSSRDMHDQGCVLVKGCPVEKHRGFEIHLFENPDGVRDNDNDYPIRIVISSYYFENNVKSIPDGKSDCSLCKTTRESCKSRSYVKADIENVKAYSGTGYTRVHRDEAIIAARMDAIYKHTVKVNIDLSYFNFFFYNEVSIQKHRLI</sequence>
<evidence type="ECO:0000256" key="5">
    <source>
        <dbReference type="ARBA" id="ARBA00022801"/>
    </source>
</evidence>
<organism evidence="11 12">
    <name type="scientific">Tritrichomonas musculus</name>
    <dbReference type="NCBI Taxonomy" id="1915356"/>
    <lineage>
        <taxon>Eukaryota</taxon>
        <taxon>Metamonada</taxon>
        <taxon>Parabasalia</taxon>
        <taxon>Tritrichomonadida</taxon>
        <taxon>Tritrichomonadidae</taxon>
        <taxon>Tritrichomonas</taxon>
    </lineage>
</organism>
<evidence type="ECO:0000256" key="9">
    <source>
        <dbReference type="RuleBase" id="RU361134"/>
    </source>
</evidence>